<dbReference type="InterPro" id="IPR016166">
    <property type="entry name" value="FAD-bd_PCMH"/>
</dbReference>
<dbReference type="Gene3D" id="3.30.43.10">
    <property type="entry name" value="Uridine Diphospho-n-acetylenolpyruvylglucosamine Reductase, domain 2"/>
    <property type="match status" value="1"/>
</dbReference>
<dbReference type="InterPro" id="IPR016169">
    <property type="entry name" value="FAD-bd_PCMH_sub2"/>
</dbReference>
<dbReference type="Gene3D" id="3.30.390.50">
    <property type="entry name" value="CO dehydrogenase flavoprotein, C-terminal domain"/>
    <property type="match status" value="1"/>
</dbReference>
<name>A0AAW6TFN5_FAUOS</name>
<keyword evidence="1" id="KW-0274">FAD</keyword>
<dbReference type="InterPro" id="IPR002346">
    <property type="entry name" value="Mopterin_DH_FAD-bd"/>
</dbReference>
<proteinExistence type="predicted"/>
<dbReference type="Gene3D" id="3.30.465.10">
    <property type="match status" value="2"/>
</dbReference>
<comment type="caution">
    <text evidence="3">The sequence shown here is derived from an EMBL/GenBank/DDBJ whole genome shotgun (WGS) entry which is preliminary data.</text>
</comment>
<dbReference type="SMART" id="SM01092">
    <property type="entry name" value="CO_deh_flav_C"/>
    <property type="match status" value="1"/>
</dbReference>
<dbReference type="InterPro" id="IPR016167">
    <property type="entry name" value="FAD-bd_PCMH_sub1"/>
</dbReference>
<dbReference type="GO" id="GO:0071949">
    <property type="term" value="F:FAD binding"/>
    <property type="evidence" value="ECO:0007669"/>
    <property type="project" value="InterPro"/>
</dbReference>
<dbReference type="PANTHER" id="PTHR42659:SF5">
    <property type="entry name" value="ALDEHYDE OXIDOREDUCTASE FAD-BINDING SUBUNIT PAOB"/>
    <property type="match status" value="1"/>
</dbReference>
<evidence type="ECO:0000313" key="3">
    <source>
        <dbReference type="EMBL" id="MDI4510368.1"/>
    </source>
</evidence>
<protein>
    <submittedName>
        <fullName evidence="3">Xanthine dehydrogenase family protein subunit M</fullName>
    </submittedName>
</protein>
<evidence type="ECO:0000256" key="1">
    <source>
        <dbReference type="ARBA" id="ARBA00022827"/>
    </source>
</evidence>
<feature type="domain" description="FAD-binding PCMH-type" evidence="2">
    <location>
        <begin position="1"/>
        <end position="236"/>
    </location>
</feature>
<dbReference type="GO" id="GO:0016491">
    <property type="term" value="F:oxidoreductase activity"/>
    <property type="evidence" value="ECO:0007669"/>
    <property type="project" value="InterPro"/>
</dbReference>
<gene>
    <name evidence="3" type="ORF">E6P75_09130</name>
</gene>
<sequence length="353" mass="38418">MKTFDYQRANSVDDAIKIATLTEGHLAAEGQLAEAQRPFFIAGGTNLLDLMKLEIEQPTQLIDISRLPLNTIEATPEGGLKIGAMVSNSELAAHPVIRQDYAVLARALLSGASPQLRNKASTGGNLLQRTRCYYFYQPDSPCNKREPNSGCGAKAGLHQNLAILGTSEQCIATHPSDMAVAMRLLDAVIVIQQADGQTRQVPIAEFYRLPEQTPHIETCLNLGDLITHIILPPPLKGVHSYDKVRDRASYAFALVSVAAVIEHDNDTLINVRLAFGGIGSQPWRNEEIEKILIGSTGDAVSIELAVATLFKEAKTDEQTEYKTVLVQRLLHHVVQRALQQPNQSSPLSSGVSA</sequence>
<evidence type="ECO:0000259" key="2">
    <source>
        <dbReference type="PROSITE" id="PS51387"/>
    </source>
</evidence>
<dbReference type="EMBL" id="SSCJ01000008">
    <property type="protein sequence ID" value="MDI4510368.1"/>
    <property type="molecule type" value="Genomic_DNA"/>
</dbReference>
<dbReference type="Pfam" id="PF00941">
    <property type="entry name" value="FAD_binding_5"/>
    <property type="match status" value="1"/>
</dbReference>
<keyword evidence="1" id="KW-0285">Flavoprotein</keyword>
<dbReference type="InterPro" id="IPR005107">
    <property type="entry name" value="CO_DH_flav_C"/>
</dbReference>
<dbReference type="SUPFAM" id="SSF56176">
    <property type="entry name" value="FAD-binding/transporter-associated domain-like"/>
    <property type="match status" value="1"/>
</dbReference>
<dbReference type="PANTHER" id="PTHR42659">
    <property type="entry name" value="XANTHINE DEHYDROGENASE SUBUNIT C-RELATED"/>
    <property type="match status" value="1"/>
</dbReference>
<dbReference type="InterPro" id="IPR036683">
    <property type="entry name" value="CO_DH_flav_C_dom_sf"/>
</dbReference>
<dbReference type="Pfam" id="PF03450">
    <property type="entry name" value="CO_deh_flav_C"/>
    <property type="match status" value="1"/>
</dbReference>
<dbReference type="AlphaFoldDB" id="A0AAW6TFN5"/>
<dbReference type="PROSITE" id="PS51387">
    <property type="entry name" value="FAD_PCMH"/>
    <property type="match status" value="1"/>
</dbReference>
<organism evidence="3">
    <name type="scientific">Faucicola osloensis</name>
    <name type="common">Moraxella osloensis</name>
    <dbReference type="NCBI Taxonomy" id="34062"/>
    <lineage>
        <taxon>Bacteria</taxon>
        <taxon>Pseudomonadati</taxon>
        <taxon>Pseudomonadota</taxon>
        <taxon>Gammaproteobacteria</taxon>
        <taxon>Moraxellales</taxon>
        <taxon>Moraxellaceae</taxon>
        <taxon>Faucicola</taxon>
    </lineage>
</organism>
<dbReference type="SUPFAM" id="SSF55447">
    <property type="entry name" value="CO dehydrogenase flavoprotein C-terminal domain-like"/>
    <property type="match status" value="1"/>
</dbReference>
<dbReference type="InterPro" id="IPR051312">
    <property type="entry name" value="Diverse_Substr_Oxidored"/>
</dbReference>
<dbReference type="InterPro" id="IPR036318">
    <property type="entry name" value="FAD-bd_PCMH-like_sf"/>
</dbReference>
<accession>A0AAW6TFN5</accession>
<reference evidence="3" key="1">
    <citation type="submission" date="2019-04" db="EMBL/GenBank/DDBJ databases">
        <title>Moraxella osloensis CCUG 73412, isolated from corneal scrapings as causative agent of keratitis.</title>
        <authorList>
            <person name="Connolly G."/>
            <person name="Jaen-Luchoro D."/>
            <person name="Pinyeiro-Iglesias B."/>
            <person name="Curry A."/>
            <person name="Knowles S."/>
            <person name="Moore E.R.B."/>
        </authorList>
    </citation>
    <scope>NUCLEOTIDE SEQUENCE</scope>
    <source>
        <strain evidence="3">CCUG 73412</strain>
    </source>
</reference>